<evidence type="ECO:0000256" key="1">
    <source>
        <dbReference type="SAM" id="Phobius"/>
    </source>
</evidence>
<reference evidence="2" key="1">
    <citation type="submission" date="2018-05" db="EMBL/GenBank/DDBJ databases">
        <authorList>
            <person name="Lanie J.A."/>
            <person name="Ng W.-L."/>
            <person name="Kazmierczak K.M."/>
            <person name="Andrzejewski T.M."/>
            <person name="Davidsen T.M."/>
            <person name="Wayne K.J."/>
            <person name="Tettelin H."/>
            <person name="Glass J.I."/>
            <person name="Rusch D."/>
            <person name="Podicherti R."/>
            <person name="Tsui H.-C.T."/>
            <person name="Winkler M.E."/>
        </authorList>
    </citation>
    <scope>NUCLEOTIDE SEQUENCE</scope>
</reference>
<feature type="transmembrane region" description="Helical" evidence="1">
    <location>
        <begin position="103"/>
        <end position="123"/>
    </location>
</feature>
<dbReference type="EMBL" id="UINC01084631">
    <property type="protein sequence ID" value="SVC31454.1"/>
    <property type="molecule type" value="Genomic_DNA"/>
</dbReference>
<sequence length="129" mass="15187">MKKSQIIMIVGSLCLLVLFILPMWTITLGAPQYPEPIGMNIWINKITDMNPNDLKNINLMNHYIGMEEIPEYIKEFDYFPIIVLFMSLLGVMFGFLGKRKLYISWFVLMSIIGSVGMYDFWLWEYDYGH</sequence>
<evidence type="ECO:0000313" key="2">
    <source>
        <dbReference type="EMBL" id="SVC31454.1"/>
    </source>
</evidence>
<organism evidence="2">
    <name type="scientific">marine metagenome</name>
    <dbReference type="NCBI Taxonomy" id="408172"/>
    <lineage>
        <taxon>unclassified sequences</taxon>
        <taxon>metagenomes</taxon>
        <taxon>ecological metagenomes</taxon>
    </lineage>
</organism>
<feature type="transmembrane region" description="Helical" evidence="1">
    <location>
        <begin position="78"/>
        <end position="96"/>
    </location>
</feature>
<dbReference type="AlphaFoldDB" id="A0A382L3B7"/>
<gene>
    <name evidence="2" type="ORF">METZ01_LOCUS284308</name>
</gene>
<keyword evidence="1" id="KW-0472">Membrane</keyword>
<keyword evidence="1" id="KW-0812">Transmembrane</keyword>
<protein>
    <submittedName>
        <fullName evidence="2">Uncharacterized protein</fullName>
    </submittedName>
</protein>
<proteinExistence type="predicted"/>
<feature type="non-terminal residue" evidence="2">
    <location>
        <position position="129"/>
    </location>
</feature>
<accession>A0A382L3B7</accession>
<name>A0A382L3B7_9ZZZZ</name>
<keyword evidence="1" id="KW-1133">Transmembrane helix</keyword>